<keyword evidence="1" id="KW-1133">Transmembrane helix</keyword>
<reference evidence="2 3" key="1">
    <citation type="submission" date="2020-02" db="EMBL/GenBank/DDBJ databases">
        <title>Draft genome sequence of Haematococcus lacustris strain NIES-144.</title>
        <authorList>
            <person name="Morimoto D."/>
            <person name="Nakagawa S."/>
            <person name="Yoshida T."/>
            <person name="Sawayama S."/>
        </authorList>
    </citation>
    <scope>NUCLEOTIDE SEQUENCE [LARGE SCALE GENOMIC DNA]</scope>
    <source>
        <strain evidence="2 3">NIES-144</strain>
    </source>
</reference>
<feature type="non-terminal residue" evidence="2">
    <location>
        <position position="304"/>
    </location>
</feature>
<keyword evidence="1" id="KW-0812">Transmembrane</keyword>
<gene>
    <name evidence="2" type="ORF">HaLaN_31165</name>
</gene>
<keyword evidence="3" id="KW-1185">Reference proteome</keyword>
<dbReference type="AlphaFoldDB" id="A0A6A0AH78"/>
<protein>
    <submittedName>
        <fullName evidence="2">Uncharacterized protein</fullName>
    </submittedName>
</protein>
<feature type="non-terminal residue" evidence="2">
    <location>
        <position position="1"/>
    </location>
</feature>
<dbReference type="SUPFAM" id="SSF53067">
    <property type="entry name" value="Actin-like ATPase domain"/>
    <property type="match status" value="1"/>
</dbReference>
<name>A0A6A0AH78_HAELA</name>
<feature type="transmembrane region" description="Helical" evidence="1">
    <location>
        <begin position="140"/>
        <end position="161"/>
    </location>
</feature>
<dbReference type="EMBL" id="BLLF01006160">
    <property type="protein sequence ID" value="GFH32018.1"/>
    <property type="molecule type" value="Genomic_DNA"/>
</dbReference>
<accession>A0A6A0AH78</accession>
<keyword evidence="1" id="KW-0472">Membrane</keyword>
<proteinExistence type="predicted"/>
<organism evidence="2 3">
    <name type="scientific">Haematococcus lacustris</name>
    <name type="common">Green alga</name>
    <name type="synonym">Haematococcus pluvialis</name>
    <dbReference type="NCBI Taxonomy" id="44745"/>
    <lineage>
        <taxon>Eukaryota</taxon>
        <taxon>Viridiplantae</taxon>
        <taxon>Chlorophyta</taxon>
        <taxon>core chlorophytes</taxon>
        <taxon>Chlorophyceae</taxon>
        <taxon>CS clade</taxon>
        <taxon>Chlamydomonadales</taxon>
        <taxon>Haematococcaceae</taxon>
        <taxon>Haematococcus</taxon>
    </lineage>
</organism>
<evidence type="ECO:0000313" key="3">
    <source>
        <dbReference type="Proteomes" id="UP000485058"/>
    </source>
</evidence>
<dbReference type="InterPro" id="IPR043129">
    <property type="entry name" value="ATPase_NBD"/>
</dbReference>
<dbReference type="PANTHER" id="PTHR14187">
    <property type="entry name" value="ALPHA KINASE/ELONGATION FACTOR 2 KINASE"/>
    <property type="match status" value="1"/>
</dbReference>
<evidence type="ECO:0000313" key="2">
    <source>
        <dbReference type="EMBL" id="GFH32018.1"/>
    </source>
</evidence>
<comment type="caution">
    <text evidence="2">The sequence shown here is derived from an EMBL/GenBank/DDBJ whole genome shotgun (WGS) entry which is preliminary data.</text>
</comment>
<sequence length="304" mass="32660">GQVVLSEATCAEGALCGSVYVDKEFRTFYRKAVGEAAFDKWKRGNPASLQQVMQEWEKIKCSFASSHASGLAQSLGQLNLGASEPNSTFTVPIPPKLASLMPQPGPARVTLNGADMESFFQGPVDAMAIRLSLRSRGTDVRVFIIVVTTISISTLCAGLAASVQCLPALPMQVLLVGGFARSPYLQARVRAAVLDSGLAEQVVVPPAPHAAVLGGAVLYGDNPSLIHARRSRMAYGVRSCCPYVPGAPGKFFHKEDKSWYTNSLFVPFVEKNEMVCGRLSWLAWTHCRKKLRKSCLACPGAGVL</sequence>
<dbReference type="PANTHER" id="PTHR14187:SF5">
    <property type="entry name" value="HEAT SHOCK 70 KDA PROTEIN 12A"/>
    <property type="match status" value="1"/>
</dbReference>
<evidence type="ECO:0000256" key="1">
    <source>
        <dbReference type="SAM" id="Phobius"/>
    </source>
</evidence>
<dbReference type="Proteomes" id="UP000485058">
    <property type="component" value="Unassembled WGS sequence"/>
</dbReference>